<dbReference type="EMBL" id="RJJQ01000023">
    <property type="protein sequence ID" value="RNI18295.1"/>
    <property type="molecule type" value="Genomic_DNA"/>
</dbReference>
<dbReference type="AlphaFoldDB" id="A0A3M9LZD6"/>
<dbReference type="InterPro" id="IPR015797">
    <property type="entry name" value="NUDIX_hydrolase-like_dom_sf"/>
</dbReference>
<keyword evidence="9" id="KW-1185">Reference proteome</keyword>
<keyword evidence="6" id="KW-0464">Manganese</keyword>
<protein>
    <submittedName>
        <fullName evidence="8">NUDIX domain-containing protein</fullName>
    </submittedName>
</protein>
<dbReference type="RefSeq" id="WP_123272871.1">
    <property type="nucleotide sequence ID" value="NZ_RJJQ01000023.1"/>
</dbReference>
<evidence type="ECO:0000256" key="5">
    <source>
        <dbReference type="ARBA" id="ARBA00022842"/>
    </source>
</evidence>
<dbReference type="CDD" id="cd18870">
    <property type="entry name" value="NUDIX_AcylCoAdiphos_Nudt19"/>
    <property type="match status" value="1"/>
</dbReference>
<keyword evidence="5" id="KW-0460">Magnesium</keyword>
<evidence type="ECO:0000256" key="1">
    <source>
        <dbReference type="ARBA" id="ARBA00001936"/>
    </source>
</evidence>
<dbReference type="PANTHER" id="PTHR12318:SF0">
    <property type="entry name" value="ACYL-COENZYME A DIPHOSPHATASE NUDT19"/>
    <property type="match status" value="1"/>
</dbReference>
<dbReference type="PROSITE" id="PS51462">
    <property type="entry name" value="NUDIX"/>
    <property type="match status" value="1"/>
</dbReference>
<feature type="domain" description="Nudix hydrolase" evidence="7">
    <location>
        <begin position="29"/>
        <end position="233"/>
    </location>
</feature>
<comment type="caution">
    <text evidence="8">The sequence shown here is derived from an EMBL/GenBank/DDBJ whole genome shotgun (WGS) entry which is preliminary data.</text>
</comment>
<keyword evidence="3" id="KW-0479">Metal-binding</keyword>
<dbReference type="InterPro" id="IPR039121">
    <property type="entry name" value="NUDT19"/>
</dbReference>
<gene>
    <name evidence="8" type="ORF">EFY87_18015</name>
</gene>
<evidence type="ECO:0000256" key="6">
    <source>
        <dbReference type="ARBA" id="ARBA00023211"/>
    </source>
</evidence>
<name>A0A3M9LZD6_9MICO</name>
<evidence type="ECO:0000259" key="7">
    <source>
        <dbReference type="PROSITE" id="PS51462"/>
    </source>
</evidence>
<proteinExistence type="predicted"/>
<dbReference type="SUPFAM" id="SSF55811">
    <property type="entry name" value="Nudix"/>
    <property type="match status" value="1"/>
</dbReference>
<accession>A0A3M9LZD6</accession>
<evidence type="ECO:0000256" key="2">
    <source>
        <dbReference type="ARBA" id="ARBA00001946"/>
    </source>
</evidence>
<dbReference type="Proteomes" id="UP000271678">
    <property type="component" value="Unassembled WGS sequence"/>
</dbReference>
<evidence type="ECO:0000313" key="8">
    <source>
        <dbReference type="EMBL" id="RNI18295.1"/>
    </source>
</evidence>
<comment type="cofactor">
    <cofactor evidence="2">
        <name>Mg(2+)</name>
        <dbReference type="ChEBI" id="CHEBI:18420"/>
    </cofactor>
</comment>
<keyword evidence="4" id="KW-0378">Hydrolase</keyword>
<sequence>MRDFEAVPRVHDLAVNWLARPAAERVPGSVRLASTVLLLREAASGAEVFMQHRASSMPFAPSMWVFPGGGVDPRDESGEVPWAGPAVPEWAQRLGVPEPVAQALVVAAVREVFEECGVLLAGPSAHEIISQPNDEQWQEDRARLADHSLAFSDLLRDRQLVLRSDLLAVQDHWVTPEMEPRRYDTWFFSALMPAEQVADDRTTEASEAGWHRPADVLREASAGAASLLPPTVVQLQRVSGWGSFDPVTTSRAGLLPVMPEPVQVGDRVVLRAQLND</sequence>
<dbReference type="GO" id="GO:0046872">
    <property type="term" value="F:metal ion binding"/>
    <property type="evidence" value="ECO:0007669"/>
    <property type="project" value="UniProtKB-KW"/>
</dbReference>
<dbReference type="GO" id="GO:0016818">
    <property type="term" value="F:hydrolase activity, acting on acid anhydrides, in phosphorus-containing anhydrides"/>
    <property type="evidence" value="ECO:0007669"/>
    <property type="project" value="InterPro"/>
</dbReference>
<comment type="cofactor">
    <cofactor evidence="1">
        <name>Mn(2+)</name>
        <dbReference type="ChEBI" id="CHEBI:29035"/>
    </cofactor>
</comment>
<evidence type="ECO:0000256" key="3">
    <source>
        <dbReference type="ARBA" id="ARBA00022723"/>
    </source>
</evidence>
<evidence type="ECO:0000256" key="4">
    <source>
        <dbReference type="ARBA" id="ARBA00022801"/>
    </source>
</evidence>
<dbReference type="Gene3D" id="3.90.79.10">
    <property type="entry name" value="Nucleoside Triphosphate Pyrophosphohydrolase"/>
    <property type="match status" value="1"/>
</dbReference>
<evidence type="ECO:0000313" key="9">
    <source>
        <dbReference type="Proteomes" id="UP000271678"/>
    </source>
</evidence>
<reference evidence="8 9" key="1">
    <citation type="submission" date="2018-11" db="EMBL/GenBank/DDBJ databases">
        <title>Draft genome of Simplicispira Flexivirga sp. BO-16.</title>
        <authorList>
            <person name="Im W.T."/>
        </authorList>
    </citation>
    <scope>NUCLEOTIDE SEQUENCE [LARGE SCALE GENOMIC DNA]</scope>
    <source>
        <strain evidence="8 9">BO-16</strain>
    </source>
</reference>
<dbReference type="InterPro" id="IPR000086">
    <property type="entry name" value="NUDIX_hydrolase_dom"/>
</dbReference>
<dbReference type="PANTHER" id="PTHR12318">
    <property type="entry name" value="TESTOSTERONE-REGULATED PROTEIN RP2"/>
    <property type="match status" value="1"/>
</dbReference>
<organism evidence="8 9">
    <name type="scientific">Flexivirga caeni</name>
    <dbReference type="NCBI Taxonomy" id="2294115"/>
    <lineage>
        <taxon>Bacteria</taxon>
        <taxon>Bacillati</taxon>
        <taxon>Actinomycetota</taxon>
        <taxon>Actinomycetes</taxon>
        <taxon>Micrococcales</taxon>
        <taxon>Dermacoccaceae</taxon>
        <taxon>Flexivirga</taxon>
    </lineage>
</organism>